<keyword evidence="6" id="KW-1185">Reference proteome</keyword>
<dbReference type="InterPro" id="IPR036388">
    <property type="entry name" value="WH-like_DNA-bd_sf"/>
</dbReference>
<dbReference type="PRINTS" id="PR00598">
    <property type="entry name" value="HTHMARR"/>
</dbReference>
<dbReference type="Proteomes" id="UP000317155">
    <property type="component" value="Unassembled WGS sequence"/>
</dbReference>
<accession>A0A550JHC1</accession>
<feature type="domain" description="HTH marR-type" evidence="4">
    <location>
        <begin position="2"/>
        <end position="134"/>
    </location>
</feature>
<dbReference type="EMBL" id="VJVV01000003">
    <property type="protein sequence ID" value="TRO82610.1"/>
    <property type="molecule type" value="Genomic_DNA"/>
</dbReference>
<dbReference type="GO" id="GO:0003677">
    <property type="term" value="F:DNA binding"/>
    <property type="evidence" value="ECO:0007669"/>
    <property type="project" value="UniProtKB-KW"/>
</dbReference>
<dbReference type="AlphaFoldDB" id="A0A550JHC1"/>
<dbReference type="GO" id="GO:0003700">
    <property type="term" value="F:DNA-binding transcription factor activity"/>
    <property type="evidence" value="ECO:0007669"/>
    <property type="project" value="InterPro"/>
</dbReference>
<keyword evidence="2" id="KW-0238">DNA-binding</keyword>
<evidence type="ECO:0000256" key="2">
    <source>
        <dbReference type="ARBA" id="ARBA00023125"/>
    </source>
</evidence>
<proteinExistence type="predicted"/>
<dbReference type="SMART" id="SM00347">
    <property type="entry name" value="HTH_MARR"/>
    <property type="match status" value="1"/>
</dbReference>
<evidence type="ECO:0000313" key="5">
    <source>
        <dbReference type="EMBL" id="TRO82610.1"/>
    </source>
</evidence>
<dbReference type="Gene3D" id="1.10.10.10">
    <property type="entry name" value="Winged helix-like DNA-binding domain superfamily/Winged helix DNA-binding domain"/>
    <property type="match status" value="1"/>
</dbReference>
<evidence type="ECO:0000313" key="6">
    <source>
        <dbReference type="Proteomes" id="UP000317155"/>
    </source>
</evidence>
<dbReference type="OrthoDB" id="582199at2"/>
<keyword evidence="1" id="KW-0805">Transcription regulation</keyword>
<dbReference type="InterPro" id="IPR036390">
    <property type="entry name" value="WH_DNA-bd_sf"/>
</dbReference>
<reference evidence="5 6" key="1">
    <citation type="submission" date="2019-07" db="EMBL/GenBank/DDBJ databases">
        <title>Insights of Desulfuromonas acetexigens electromicrobiology.</title>
        <authorList>
            <person name="Katuri K."/>
            <person name="Sapireddy V."/>
            <person name="Shaw D.R."/>
            <person name="Saikaly P."/>
        </authorList>
    </citation>
    <scope>NUCLEOTIDE SEQUENCE [LARGE SCALE GENOMIC DNA]</scope>
    <source>
        <strain evidence="5 6">2873</strain>
    </source>
</reference>
<dbReference type="PROSITE" id="PS50995">
    <property type="entry name" value="HTH_MARR_2"/>
    <property type="match status" value="1"/>
</dbReference>
<dbReference type="PANTHER" id="PTHR42756">
    <property type="entry name" value="TRANSCRIPTIONAL REGULATOR, MARR"/>
    <property type="match status" value="1"/>
</dbReference>
<evidence type="ECO:0000256" key="3">
    <source>
        <dbReference type="ARBA" id="ARBA00023163"/>
    </source>
</evidence>
<dbReference type="PANTHER" id="PTHR42756:SF1">
    <property type="entry name" value="TRANSCRIPTIONAL REPRESSOR OF EMRAB OPERON"/>
    <property type="match status" value="1"/>
</dbReference>
<dbReference type="RefSeq" id="WP_092056768.1">
    <property type="nucleotide sequence ID" value="NZ_FOJJ01000023.1"/>
</dbReference>
<comment type="caution">
    <text evidence="5">The sequence shown here is derived from an EMBL/GenBank/DDBJ whole genome shotgun (WGS) entry which is preliminary data.</text>
</comment>
<dbReference type="InterPro" id="IPR000835">
    <property type="entry name" value="HTH_MarR-typ"/>
</dbReference>
<dbReference type="SUPFAM" id="SSF46785">
    <property type="entry name" value="Winged helix' DNA-binding domain"/>
    <property type="match status" value="1"/>
</dbReference>
<organism evidence="5 6">
    <name type="scientific">Trichloromonas acetexigens</name>
    <dbReference type="NCBI Taxonomy" id="38815"/>
    <lineage>
        <taxon>Bacteria</taxon>
        <taxon>Pseudomonadati</taxon>
        <taxon>Thermodesulfobacteriota</taxon>
        <taxon>Desulfuromonadia</taxon>
        <taxon>Desulfuromonadales</taxon>
        <taxon>Trichloromonadaceae</taxon>
        <taxon>Trichloromonas</taxon>
    </lineage>
</organism>
<evidence type="ECO:0000259" key="4">
    <source>
        <dbReference type="PROSITE" id="PS50995"/>
    </source>
</evidence>
<dbReference type="Pfam" id="PF01047">
    <property type="entry name" value="MarR"/>
    <property type="match status" value="1"/>
</dbReference>
<evidence type="ECO:0000256" key="1">
    <source>
        <dbReference type="ARBA" id="ARBA00023015"/>
    </source>
</evidence>
<sequence>MTDDLCYKLNYLGRLLLSQVNQRIRVHGVTQGQLPVLCCLHDEEGQTQKELCQKIQVEQPTMANTLYRMERDGLIYRTLNEDDKRQARIFLSEKTRPTVEVLRIKRDEVIAAMTRHMTREELETFHRLLDKAMQSLENQKSDE</sequence>
<gene>
    <name evidence="5" type="ORF">FL622_05330</name>
</gene>
<protein>
    <submittedName>
        <fullName evidence="5">MarR family transcriptional regulator</fullName>
    </submittedName>
</protein>
<name>A0A550JHC1_9BACT</name>
<keyword evidence="3" id="KW-0804">Transcription</keyword>